<sequence length="113" mass="12769">MDVGVYGVKLLKANTLQPLPERSRLEVGTLWDGECFSGILWIYLLLWTARWINTSTHLTLCGRYSPLCVHCFPQNDGVYQQENAKCNTTGSICSPKSIRMSLLFSPENQTQLT</sequence>
<keyword evidence="2" id="KW-1185">Reference proteome</keyword>
<name>A0A8X7C6S8_9ARAC</name>
<evidence type="ECO:0000313" key="1">
    <source>
        <dbReference type="EMBL" id="GFY57840.1"/>
    </source>
</evidence>
<reference evidence="1" key="1">
    <citation type="submission" date="2020-08" db="EMBL/GenBank/DDBJ databases">
        <title>Multicomponent nature underlies the extraordinary mechanical properties of spider dragline silk.</title>
        <authorList>
            <person name="Kono N."/>
            <person name="Nakamura H."/>
            <person name="Mori M."/>
            <person name="Yoshida Y."/>
            <person name="Ohtoshi R."/>
            <person name="Malay A.D."/>
            <person name="Moran D.A.P."/>
            <person name="Tomita M."/>
            <person name="Numata K."/>
            <person name="Arakawa K."/>
        </authorList>
    </citation>
    <scope>NUCLEOTIDE SEQUENCE</scope>
</reference>
<dbReference type="AlphaFoldDB" id="A0A8X7C6S8"/>
<organism evidence="1 2">
    <name type="scientific">Trichonephila inaurata madagascariensis</name>
    <dbReference type="NCBI Taxonomy" id="2747483"/>
    <lineage>
        <taxon>Eukaryota</taxon>
        <taxon>Metazoa</taxon>
        <taxon>Ecdysozoa</taxon>
        <taxon>Arthropoda</taxon>
        <taxon>Chelicerata</taxon>
        <taxon>Arachnida</taxon>
        <taxon>Araneae</taxon>
        <taxon>Araneomorphae</taxon>
        <taxon>Entelegynae</taxon>
        <taxon>Araneoidea</taxon>
        <taxon>Nephilidae</taxon>
        <taxon>Trichonephila</taxon>
        <taxon>Trichonephila inaurata</taxon>
    </lineage>
</organism>
<protein>
    <submittedName>
        <fullName evidence="1">Uncharacterized protein</fullName>
    </submittedName>
</protein>
<dbReference type="Proteomes" id="UP000886998">
    <property type="component" value="Unassembled WGS sequence"/>
</dbReference>
<proteinExistence type="predicted"/>
<dbReference type="EMBL" id="BMAV01011778">
    <property type="protein sequence ID" value="GFY57840.1"/>
    <property type="molecule type" value="Genomic_DNA"/>
</dbReference>
<comment type="caution">
    <text evidence="1">The sequence shown here is derived from an EMBL/GenBank/DDBJ whole genome shotgun (WGS) entry which is preliminary data.</text>
</comment>
<gene>
    <name evidence="1" type="ORF">TNIN_500741</name>
</gene>
<accession>A0A8X7C6S8</accession>
<evidence type="ECO:0000313" key="2">
    <source>
        <dbReference type="Proteomes" id="UP000886998"/>
    </source>
</evidence>